<accession>A0A1Y1NBI1</accession>
<dbReference type="InParanoid" id="A0A1Y1NBI1"/>
<dbReference type="EMBL" id="GEZM01007582">
    <property type="protein sequence ID" value="JAV95078.1"/>
    <property type="molecule type" value="Transcribed_RNA"/>
</dbReference>
<proteinExistence type="predicted"/>
<sequence>MEDHVIDVIVSLYSQNNWKRILDISDESKNAVTTKLLWVWPTKKNLQFVQGVIEKYNLKGIISIGCGTGLLEWLIHSFSNFSVIGIEVNKEWWTSKYSMPQFIPVKFPSMPIQSNDLKEDHALLFCYFNNGPAFQDYVNAYAGNVIMIIGPGPGRGTHTDPDPFKPKLKDAWELCDFQEVGDTKDFIAVYAKIKL</sequence>
<reference evidence="2 3" key="2">
    <citation type="journal article" date="2018" name="Elife">
        <title>Firefly genomes illuminate parallel origins of bioluminescence in beetles.</title>
        <authorList>
            <person name="Fallon T.R."/>
            <person name="Lower S.E."/>
            <person name="Chang C.H."/>
            <person name="Bessho-Uehara M."/>
            <person name="Martin G.J."/>
            <person name="Bewick A.J."/>
            <person name="Behringer M."/>
            <person name="Debat H.J."/>
            <person name="Wong I."/>
            <person name="Day J.C."/>
            <person name="Suvorov A."/>
            <person name="Silva C.J."/>
            <person name="Stanger-Hall K.F."/>
            <person name="Hall D.W."/>
            <person name="Schmitz R.J."/>
            <person name="Nelson D.R."/>
            <person name="Lewis S.M."/>
            <person name="Shigenobu S."/>
            <person name="Bybee S.M."/>
            <person name="Larracuente A.M."/>
            <person name="Oba Y."/>
            <person name="Weng J.K."/>
        </authorList>
    </citation>
    <scope>NUCLEOTIDE SEQUENCE [LARGE SCALE GENOMIC DNA]</scope>
    <source>
        <strain evidence="2">1611_PpyrPB1</strain>
        <tissue evidence="2">Whole body</tissue>
    </source>
</reference>
<dbReference type="AlphaFoldDB" id="A0A1Y1NBI1"/>
<evidence type="ECO:0000313" key="1">
    <source>
        <dbReference type="EMBL" id="JAV95079.1"/>
    </source>
</evidence>
<reference evidence="2" key="3">
    <citation type="submission" date="2019-08" db="EMBL/GenBank/DDBJ databases">
        <authorList>
            <consortium name="Photinus pyralis genome working group"/>
            <person name="Fallon T.R."/>
            <person name="Sander Lower S.E."/>
            <person name="Weng J.-K."/>
        </authorList>
    </citation>
    <scope>NUCLEOTIDE SEQUENCE</scope>
    <source>
        <strain evidence="2">1611_PpyrPB1</strain>
        <tissue evidence="2">Whole body</tissue>
    </source>
</reference>
<gene>
    <name evidence="2" type="ORF">PPYR_01609</name>
</gene>
<name>A0A1Y1NBI1_PHOPY</name>
<dbReference type="EMBL" id="GEZM01007581">
    <property type="protein sequence ID" value="JAV95079.1"/>
    <property type="molecule type" value="Transcribed_RNA"/>
</dbReference>
<protein>
    <recommendedName>
        <fullName evidence="4">Methyltransferase domain-containing protein</fullName>
    </recommendedName>
</protein>
<dbReference type="EMBL" id="VVIM01000001">
    <property type="protein sequence ID" value="KAB0804639.1"/>
    <property type="molecule type" value="Genomic_DNA"/>
</dbReference>
<dbReference type="Proteomes" id="UP000327044">
    <property type="component" value="Unassembled WGS sequence"/>
</dbReference>
<dbReference type="OrthoDB" id="6375980at2759"/>
<evidence type="ECO:0000313" key="2">
    <source>
        <dbReference type="EMBL" id="KAB0804639.1"/>
    </source>
</evidence>
<evidence type="ECO:0000313" key="3">
    <source>
        <dbReference type="Proteomes" id="UP000327044"/>
    </source>
</evidence>
<keyword evidence="3" id="KW-1185">Reference proteome</keyword>
<reference evidence="1" key="1">
    <citation type="journal article" date="2016" name="Sci. Rep.">
        <title>Molecular characterization of firefly nuptial gifts: a multi-omics approach sheds light on postcopulatory sexual selection.</title>
        <authorList>
            <person name="Al-Wathiqui N."/>
            <person name="Fallon T.R."/>
            <person name="South A."/>
            <person name="Weng J.K."/>
            <person name="Lewis S.M."/>
        </authorList>
    </citation>
    <scope>NUCLEOTIDE SEQUENCE</scope>
</reference>
<organism evidence="1">
    <name type="scientific">Photinus pyralis</name>
    <name type="common">Common eastern firefly</name>
    <name type="synonym">Lampyris pyralis</name>
    <dbReference type="NCBI Taxonomy" id="7054"/>
    <lineage>
        <taxon>Eukaryota</taxon>
        <taxon>Metazoa</taxon>
        <taxon>Ecdysozoa</taxon>
        <taxon>Arthropoda</taxon>
        <taxon>Hexapoda</taxon>
        <taxon>Insecta</taxon>
        <taxon>Pterygota</taxon>
        <taxon>Neoptera</taxon>
        <taxon>Endopterygota</taxon>
        <taxon>Coleoptera</taxon>
        <taxon>Polyphaga</taxon>
        <taxon>Elateriformia</taxon>
        <taxon>Elateroidea</taxon>
        <taxon>Lampyridae</taxon>
        <taxon>Lampyrinae</taxon>
        <taxon>Photinus</taxon>
    </lineage>
</organism>
<evidence type="ECO:0008006" key="4">
    <source>
        <dbReference type="Google" id="ProtNLM"/>
    </source>
</evidence>